<dbReference type="PROSITE" id="PS51257">
    <property type="entry name" value="PROKAR_LIPOPROTEIN"/>
    <property type="match status" value="1"/>
</dbReference>
<dbReference type="Proteomes" id="UP001242288">
    <property type="component" value="Unassembled WGS sequence"/>
</dbReference>
<evidence type="ECO:0000256" key="1">
    <source>
        <dbReference type="SAM" id="SignalP"/>
    </source>
</evidence>
<evidence type="ECO:0000313" key="3">
    <source>
        <dbReference type="EMBL" id="MDQ6413799.1"/>
    </source>
</evidence>
<evidence type="ECO:0000313" key="4">
    <source>
        <dbReference type="Proteomes" id="UP001209412"/>
    </source>
</evidence>
<proteinExistence type="predicted"/>
<evidence type="ECO:0008006" key="6">
    <source>
        <dbReference type="Google" id="ProtNLM"/>
    </source>
</evidence>
<accession>A0AAP5EU41</accession>
<feature type="chain" id="PRO_5042996723" description="Lipoprotein" evidence="1">
    <location>
        <begin position="22"/>
        <end position="129"/>
    </location>
</feature>
<protein>
    <recommendedName>
        <fullName evidence="6">Lipoprotein</fullName>
    </recommendedName>
</protein>
<gene>
    <name evidence="3" type="ORF">NIE36_42490</name>
    <name evidence="2" type="ORF">OSB80_42600</name>
</gene>
<evidence type="ECO:0000313" key="2">
    <source>
        <dbReference type="EMBL" id="MCX4151988.1"/>
    </source>
</evidence>
<feature type="signal peptide" evidence="1">
    <location>
        <begin position="1"/>
        <end position="21"/>
    </location>
</feature>
<dbReference type="RefSeq" id="WP_266262043.1">
    <property type="nucleotide sequence ID" value="NZ_JAMXWF010000069.1"/>
</dbReference>
<keyword evidence="1" id="KW-0732">Signal</keyword>
<name>A0AAP5EU41_9BURK</name>
<keyword evidence="4" id="KW-1185">Reference proteome</keyword>
<dbReference type="EMBL" id="JAMXWF010000069">
    <property type="protein sequence ID" value="MDQ6413799.1"/>
    <property type="molecule type" value="Genomic_DNA"/>
</dbReference>
<dbReference type="EMBL" id="JAPKHW010000069">
    <property type="protein sequence ID" value="MCX4151988.1"/>
    <property type="molecule type" value="Genomic_DNA"/>
</dbReference>
<sequence length="129" mass="13849">MKIYALAVVAALSALVTGCSTTPVPDARAEQVRPLQAMLGDAELIVTRDSGLTGAMYDARLFLDGVRIANLRPSEQVHLPVQAGYHQIGVATAVDPNPQSAVELDLRSGETRRYRVVVLADHFAVVPTR</sequence>
<comment type="caution">
    <text evidence="3">The sequence shown here is derived from an EMBL/GenBank/DDBJ whole genome shotgun (WGS) entry which is preliminary data.</text>
</comment>
<evidence type="ECO:0000313" key="5">
    <source>
        <dbReference type="Proteomes" id="UP001242288"/>
    </source>
</evidence>
<dbReference type="Proteomes" id="UP001209412">
    <property type="component" value="Unassembled WGS sequence"/>
</dbReference>
<dbReference type="AlphaFoldDB" id="A0AAP5EU41"/>
<organism evidence="3 5">
    <name type="scientific">Paraburkholderia madseniana</name>
    <dbReference type="NCBI Taxonomy" id="2599607"/>
    <lineage>
        <taxon>Bacteria</taxon>
        <taxon>Pseudomonadati</taxon>
        <taxon>Pseudomonadota</taxon>
        <taxon>Betaproteobacteria</taxon>
        <taxon>Burkholderiales</taxon>
        <taxon>Burkholderiaceae</taxon>
        <taxon>Paraburkholderia</taxon>
    </lineage>
</organism>
<reference evidence="3" key="1">
    <citation type="submission" date="2022-06" db="EMBL/GenBank/DDBJ databases">
        <title>PHB producers.</title>
        <authorList>
            <person name="Besaury L."/>
        </authorList>
    </citation>
    <scope>NUCLEOTIDE SEQUENCE</scope>
    <source>
        <strain evidence="3 4">SEWS6</strain>
    </source>
</reference>